<organism evidence="1 2">
    <name type="scientific">Scortum barcoo</name>
    <name type="common">barcoo grunter</name>
    <dbReference type="NCBI Taxonomy" id="214431"/>
    <lineage>
        <taxon>Eukaryota</taxon>
        <taxon>Metazoa</taxon>
        <taxon>Chordata</taxon>
        <taxon>Craniata</taxon>
        <taxon>Vertebrata</taxon>
        <taxon>Euteleostomi</taxon>
        <taxon>Actinopterygii</taxon>
        <taxon>Neopterygii</taxon>
        <taxon>Teleostei</taxon>
        <taxon>Neoteleostei</taxon>
        <taxon>Acanthomorphata</taxon>
        <taxon>Eupercaria</taxon>
        <taxon>Centrarchiformes</taxon>
        <taxon>Terapontoidei</taxon>
        <taxon>Terapontidae</taxon>
        <taxon>Scortum</taxon>
    </lineage>
</organism>
<reference evidence="1" key="1">
    <citation type="submission" date="2022-04" db="EMBL/GenBank/DDBJ databases">
        <title>Jade perch genome.</title>
        <authorList>
            <person name="Chao B."/>
        </authorList>
    </citation>
    <scope>NUCLEOTIDE SEQUENCE</scope>
    <source>
        <strain evidence="1">CB-2022</strain>
    </source>
</reference>
<sequence length="154" mass="17789">MDKLDEVDTAPEIQQSPPTGASDLSKEEASTSKFVTMSNPEYIVFTDSELEQVRRSYFEQKRLGTEHNVTLSKELFCRLIRNTMTNMISIARATEDSRYPTKHEVNAMAKRLLEYYPMIKDKSSNSDWEHVAKKLMKRLSNVKSPRKAKVRPSK</sequence>
<accession>A0ACB8VE24</accession>
<proteinExistence type="predicted"/>
<keyword evidence="2" id="KW-1185">Reference proteome</keyword>
<comment type="caution">
    <text evidence="1">The sequence shown here is derived from an EMBL/GenBank/DDBJ whole genome shotgun (WGS) entry which is preliminary data.</text>
</comment>
<evidence type="ECO:0000313" key="1">
    <source>
        <dbReference type="EMBL" id="KAI3353876.1"/>
    </source>
</evidence>
<gene>
    <name evidence="1" type="ORF">L3Q82_005083</name>
</gene>
<evidence type="ECO:0000313" key="2">
    <source>
        <dbReference type="Proteomes" id="UP000831701"/>
    </source>
</evidence>
<dbReference type="EMBL" id="CM041552">
    <property type="protein sequence ID" value="KAI3353876.1"/>
    <property type="molecule type" value="Genomic_DNA"/>
</dbReference>
<name>A0ACB8VE24_9TELE</name>
<dbReference type="Proteomes" id="UP000831701">
    <property type="component" value="Chromosome 22"/>
</dbReference>
<protein>
    <submittedName>
        <fullName evidence="1">Uncharacterized protein</fullName>
    </submittedName>
</protein>